<dbReference type="HOGENOM" id="CLU_096072_4_2_9"/>
<comment type="caution">
    <text evidence="8">The sequence shown here is derived from an EMBL/GenBank/DDBJ whole genome shotgun (WGS) entry which is preliminary data.</text>
</comment>
<evidence type="ECO:0000256" key="7">
    <source>
        <dbReference type="PIRSR" id="PIRSR602481-1"/>
    </source>
</evidence>
<dbReference type="GO" id="GO:0000976">
    <property type="term" value="F:transcription cis-regulatory region binding"/>
    <property type="evidence" value="ECO:0007669"/>
    <property type="project" value="TreeGrafter"/>
</dbReference>
<gene>
    <name evidence="8" type="ORF">HMPREF0908_0986</name>
</gene>
<dbReference type="GO" id="GO:0003700">
    <property type="term" value="F:DNA-binding transcription factor activity"/>
    <property type="evidence" value="ECO:0007669"/>
    <property type="project" value="InterPro"/>
</dbReference>
<accession>C4V392</accession>
<keyword evidence="9" id="KW-1185">Reference proteome</keyword>
<evidence type="ECO:0000256" key="3">
    <source>
        <dbReference type="ARBA" id="ARBA00022833"/>
    </source>
</evidence>
<dbReference type="AlphaFoldDB" id="C4V392"/>
<feature type="binding site" evidence="7">
    <location>
        <position position="112"/>
    </location>
    <ligand>
        <name>Zn(2+)</name>
        <dbReference type="ChEBI" id="CHEBI:29105"/>
    </ligand>
</feature>
<organism evidence="8 9">
    <name type="scientific">Selenomonas flueggei ATCC 43531</name>
    <dbReference type="NCBI Taxonomy" id="638302"/>
    <lineage>
        <taxon>Bacteria</taxon>
        <taxon>Bacillati</taxon>
        <taxon>Bacillota</taxon>
        <taxon>Negativicutes</taxon>
        <taxon>Selenomonadales</taxon>
        <taxon>Selenomonadaceae</taxon>
        <taxon>Selenomonas</taxon>
    </lineage>
</organism>
<dbReference type="SUPFAM" id="SSF46785">
    <property type="entry name" value="Winged helix' DNA-binding domain"/>
    <property type="match status" value="1"/>
</dbReference>
<dbReference type="PANTHER" id="PTHR33202:SF8">
    <property type="entry name" value="PEROXIDE-RESPONSIVE REPRESSOR PERR"/>
    <property type="match status" value="1"/>
</dbReference>
<dbReference type="InterPro" id="IPR036388">
    <property type="entry name" value="WH-like_DNA-bd_sf"/>
</dbReference>
<dbReference type="GO" id="GO:0045892">
    <property type="term" value="P:negative regulation of DNA-templated transcription"/>
    <property type="evidence" value="ECO:0007669"/>
    <property type="project" value="TreeGrafter"/>
</dbReference>
<evidence type="ECO:0000256" key="2">
    <source>
        <dbReference type="ARBA" id="ARBA00022491"/>
    </source>
</evidence>
<keyword evidence="5" id="KW-0238">DNA-binding</keyword>
<dbReference type="InterPro" id="IPR043135">
    <property type="entry name" value="Fur_C"/>
</dbReference>
<dbReference type="Gene3D" id="1.10.10.10">
    <property type="entry name" value="Winged helix-like DNA-binding domain superfamily/Winged helix DNA-binding domain"/>
    <property type="match status" value="1"/>
</dbReference>
<dbReference type="GO" id="GO:0008270">
    <property type="term" value="F:zinc ion binding"/>
    <property type="evidence" value="ECO:0007669"/>
    <property type="project" value="TreeGrafter"/>
</dbReference>
<dbReference type="STRING" id="638302.HMPREF0908_0986"/>
<keyword evidence="2" id="KW-0678">Repressor</keyword>
<keyword evidence="7" id="KW-0479">Metal-binding</keyword>
<dbReference type="InterPro" id="IPR002481">
    <property type="entry name" value="FUR"/>
</dbReference>
<dbReference type="eggNOG" id="COG0735">
    <property type="taxonomic scope" value="Bacteria"/>
</dbReference>
<dbReference type="InterPro" id="IPR036390">
    <property type="entry name" value="WH_DNA-bd_sf"/>
</dbReference>
<name>C4V392_9FIRM</name>
<evidence type="ECO:0000256" key="5">
    <source>
        <dbReference type="ARBA" id="ARBA00023125"/>
    </source>
</evidence>
<evidence type="ECO:0000313" key="8">
    <source>
        <dbReference type="EMBL" id="EEQ48704.1"/>
    </source>
</evidence>
<feature type="binding site" evidence="7">
    <location>
        <position position="155"/>
    </location>
    <ligand>
        <name>Zn(2+)</name>
        <dbReference type="ChEBI" id="CHEBI:29105"/>
    </ligand>
</feature>
<keyword evidence="3 7" id="KW-0862">Zinc</keyword>
<evidence type="ECO:0000313" key="9">
    <source>
        <dbReference type="Proteomes" id="UP000005309"/>
    </source>
</evidence>
<dbReference type="Pfam" id="PF01475">
    <property type="entry name" value="FUR"/>
    <property type="match status" value="1"/>
</dbReference>
<dbReference type="Proteomes" id="UP000005309">
    <property type="component" value="Unassembled WGS sequence"/>
</dbReference>
<evidence type="ECO:0000256" key="1">
    <source>
        <dbReference type="ARBA" id="ARBA00007957"/>
    </source>
</evidence>
<sequence length="159" mass="18041">MILDFLKWEIGIIMRERTMLTVGEVTDILRRNKKKVTPQRLAVYAALAQTTEHPTAETLYKELRPSYPTMSLATVYKSLDAFCEIGIVRELNVGEEAFRYDADISQHPHVRCISCDTVADVPISSIPSLDKNVASVTGYRIVSQQMYFFGYCPACQKKI</sequence>
<dbReference type="GO" id="GO:1900376">
    <property type="term" value="P:regulation of secondary metabolite biosynthetic process"/>
    <property type="evidence" value="ECO:0007669"/>
    <property type="project" value="TreeGrafter"/>
</dbReference>
<feature type="binding site" evidence="7">
    <location>
        <position position="115"/>
    </location>
    <ligand>
        <name>Zn(2+)</name>
        <dbReference type="ChEBI" id="CHEBI:29105"/>
    </ligand>
</feature>
<evidence type="ECO:0000256" key="6">
    <source>
        <dbReference type="ARBA" id="ARBA00023163"/>
    </source>
</evidence>
<comment type="similarity">
    <text evidence="1">Belongs to the Fur family.</text>
</comment>
<keyword evidence="4" id="KW-0805">Transcription regulation</keyword>
<feature type="binding site" evidence="7">
    <location>
        <position position="152"/>
    </location>
    <ligand>
        <name>Zn(2+)</name>
        <dbReference type="ChEBI" id="CHEBI:29105"/>
    </ligand>
</feature>
<keyword evidence="6" id="KW-0804">Transcription</keyword>
<evidence type="ECO:0000256" key="4">
    <source>
        <dbReference type="ARBA" id="ARBA00023015"/>
    </source>
</evidence>
<dbReference type="CDD" id="cd07153">
    <property type="entry name" value="Fur_like"/>
    <property type="match status" value="1"/>
</dbReference>
<reference evidence="8 9" key="1">
    <citation type="submission" date="2009-04" db="EMBL/GenBank/DDBJ databases">
        <authorList>
            <person name="Qin X."/>
            <person name="Bachman B."/>
            <person name="Battles P."/>
            <person name="Bell A."/>
            <person name="Bess C."/>
            <person name="Bickham C."/>
            <person name="Chaboub L."/>
            <person name="Chen D."/>
            <person name="Coyle M."/>
            <person name="Deiros D.R."/>
            <person name="Dinh H."/>
            <person name="Forbes L."/>
            <person name="Fowler G."/>
            <person name="Francisco L."/>
            <person name="Fu Q."/>
            <person name="Gubbala S."/>
            <person name="Hale W."/>
            <person name="Han Y."/>
            <person name="Hemphill L."/>
            <person name="Highlander S.K."/>
            <person name="Hirani K."/>
            <person name="Hogues M."/>
            <person name="Jackson L."/>
            <person name="Jakkamsetti A."/>
            <person name="Javaid M."/>
            <person name="Jiang H."/>
            <person name="Korchina V."/>
            <person name="Kovar C."/>
            <person name="Lara F."/>
            <person name="Lee S."/>
            <person name="Mata R."/>
            <person name="Mathew T."/>
            <person name="Moen C."/>
            <person name="Morales K."/>
            <person name="Munidasa M."/>
            <person name="Nazareth L."/>
            <person name="Ngo R."/>
            <person name="Nguyen L."/>
            <person name="Okwuonu G."/>
            <person name="Ongeri F."/>
            <person name="Patil S."/>
            <person name="Petrosino J."/>
            <person name="Pham C."/>
            <person name="Pham P."/>
            <person name="Pu L.-L."/>
            <person name="Puazo M."/>
            <person name="Raj R."/>
            <person name="Reid J."/>
            <person name="Rouhana J."/>
            <person name="Saada N."/>
            <person name="Shang Y."/>
            <person name="Simmons D."/>
            <person name="Thornton R."/>
            <person name="Warren J."/>
            <person name="Weissenberger G."/>
            <person name="Zhang J."/>
            <person name="Zhang L."/>
            <person name="Zhou C."/>
            <person name="Zhu D."/>
            <person name="Muzny D."/>
            <person name="Worley K."/>
            <person name="Gibbs R."/>
        </authorList>
    </citation>
    <scope>NUCLEOTIDE SEQUENCE [LARGE SCALE GENOMIC DNA]</scope>
    <source>
        <strain evidence="8 9">ATCC 43531</strain>
    </source>
</reference>
<dbReference type="PANTHER" id="PTHR33202">
    <property type="entry name" value="ZINC UPTAKE REGULATION PROTEIN"/>
    <property type="match status" value="1"/>
</dbReference>
<proteinExistence type="inferred from homology"/>
<protein>
    <submittedName>
        <fullName evidence="8">Transcriptional regulator, Fur family</fullName>
    </submittedName>
</protein>
<dbReference type="Gene3D" id="3.30.1490.190">
    <property type="match status" value="1"/>
</dbReference>
<dbReference type="EMBL" id="ACLA01000013">
    <property type="protein sequence ID" value="EEQ48704.1"/>
    <property type="molecule type" value="Genomic_DNA"/>
</dbReference>
<comment type="cofactor">
    <cofactor evidence="7">
        <name>Zn(2+)</name>
        <dbReference type="ChEBI" id="CHEBI:29105"/>
    </cofactor>
    <text evidence="7">Binds 1 zinc ion per subunit.</text>
</comment>